<proteinExistence type="predicted"/>
<sequence length="47" mass="5429">MDNNRKQVERHWAHLKDWRATATRYEQTTSGAMGVLSLAAALDWLKT</sequence>
<gene>
    <name evidence="1" type="ORF">F6X53_19115</name>
</gene>
<accession>A0A6L3SYV9</accession>
<evidence type="ECO:0000313" key="2">
    <source>
        <dbReference type="Proteomes" id="UP000474159"/>
    </source>
</evidence>
<reference evidence="1 2" key="1">
    <citation type="submission" date="2019-09" db="EMBL/GenBank/DDBJ databases">
        <title>YIM 48816 draft genome.</title>
        <authorList>
            <person name="Jiang L."/>
        </authorList>
    </citation>
    <scope>NUCLEOTIDE SEQUENCE [LARGE SCALE GENOMIC DNA]</scope>
    <source>
        <strain evidence="1 2">YIM 48816</strain>
    </source>
</reference>
<evidence type="ECO:0000313" key="1">
    <source>
        <dbReference type="EMBL" id="KAB1077429.1"/>
    </source>
</evidence>
<protein>
    <submittedName>
        <fullName evidence="1">Transposase</fullName>
    </submittedName>
</protein>
<keyword evidence="2" id="KW-1185">Reference proteome</keyword>
<dbReference type="Proteomes" id="UP000474159">
    <property type="component" value="Unassembled WGS sequence"/>
</dbReference>
<dbReference type="AlphaFoldDB" id="A0A6L3SYV9"/>
<dbReference type="EMBL" id="VZZK01000021">
    <property type="protein sequence ID" value="KAB1077429.1"/>
    <property type="molecule type" value="Genomic_DNA"/>
</dbReference>
<comment type="caution">
    <text evidence="1">The sequence shown here is derived from an EMBL/GenBank/DDBJ whole genome shotgun (WGS) entry which is preliminary data.</text>
</comment>
<name>A0A6L3SYV9_9HYPH</name>
<dbReference type="OrthoDB" id="9798237at2"/>
<organism evidence="1 2">
    <name type="scientific">Methylobacterium soli</name>
    <dbReference type="NCBI Taxonomy" id="553447"/>
    <lineage>
        <taxon>Bacteria</taxon>
        <taxon>Pseudomonadati</taxon>
        <taxon>Pseudomonadota</taxon>
        <taxon>Alphaproteobacteria</taxon>
        <taxon>Hyphomicrobiales</taxon>
        <taxon>Methylobacteriaceae</taxon>
        <taxon>Methylobacterium</taxon>
    </lineage>
</organism>